<dbReference type="AlphaFoldDB" id="A0A397AGR6"/>
<evidence type="ECO:0000259" key="6">
    <source>
        <dbReference type="PROSITE" id="PS51194"/>
    </source>
</evidence>
<dbReference type="InterPro" id="IPR049730">
    <property type="entry name" value="SNF2/RAD54-like_C"/>
</dbReference>
<dbReference type="InterPro" id="IPR027417">
    <property type="entry name" value="P-loop_NTPase"/>
</dbReference>
<dbReference type="CDD" id="cd18793">
    <property type="entry name" value="SF2_C_SNF"/>
    <property type="match status" value="1"/>
</dbReference>
<evidence type="ECO:0000313" key="7">
    <source>
        <dbReference type="EMBL" id="RHY04969.1"/>
    </source>
</evidence>
<dbReference type="Pfam" id="PF00271">
    <property type="entry name" value="Helicase_C"/>
    <property type="match status" value="1"/>
</dbReference>
<evidence type="ECO:0000256" key="2">
    <source>
        <dbReference type="ARBA" id="ARBA00022801"/>
    </source>
</evidence>
<organism evidence="7 8">
    <name type="scientific">Aphanomyces astaci</name>
    <name type="common">Crayfish plague agent</name>
    <dbReference type="NCBI Taxonomy" id="112090"/>
    <lineage>
        <taxon>Eukaryota</taxon>
        <taxon>Sar</taxon>
        <taxon>Stramenopiles</taxon>
        <taxon>Oomycota</taxon>
        <taxon>Saprolegniomycetes</taxon>
        <taxon>Saprolegniales</taxon>
        <taxon>Verrucalvaceae</taxon>
        <taxon>Aphanomyces</taxon>
    </lineage>
</organism>
<dbReference type="GO" id="GO:0005634">
    <property type="term" value="C:nucleus"/>
    <property type="evidence" value="ECO:0007669"/>
    <property type="project" value="TreeGrafter"/>
</dbReference>
<dbReference type="GO" id="GO:0004386">
    <property type="term" value="F:helicase activity"/>
    <property type="evidence" value="ECO:0007669"/>
    <property type="project" value="UniProtKB-KW"/>
</dbReference>
<dbReference type="GO" id="GO:0005524">
    <property type="term" value="F:ATP binding"/>
    <property type="evidence" value="ECO:0007669"/>
    <property type="project" value="UniProtKB-KW"/>
</dbReference>
<dbReference type="GO" id="GO:0006281">
    <property type="term" value="P:DNA repair"/>
    <property type="evidence" value="ECO:0007669"/>
    <property type="project" value="TreeGrafter"/>
</dbReference>
<evidence type="ECO:0008006" key="9">
    <source>
        <dbReference type="Google" id="ProtNLM"/>
    </source>
</evidence>
<reference evidence="7 8" key="1">
    <citation type="submission" date="2018-08" db="EMBL/GenBank/DDBJ databases">
        <title>Aphanomyces genome sequencing and annotation.</title>
        <authorList>
            <person name="Minardi D."/>
            <person name="Oidtmann B."/>
            <person name="Van Der Giezen M."/>
            <person name="Studholme D.J."/>
        </authorList>
    </citation>
    <scope>NUCLEOTIDE SEQUENCE [LARGE SCALE GENOMIC DNA]</scope>
    <source>
        <strain evidence="7 8">Yx</strain>
    </source>
</reference>
<feature type="domain" description="Helicase C-terminal" evidence="6">
    <location>
        <begin position="427"/>
        <end position="585"/>
    </location>
</feature>
<dbReference type="GO" id="GO:0016787">
    <property type="term" value="F:hydrolase activity"/>
    <property type="evidence" value="ECO:0007669"/>
    <property type="project" value="UniProtKB-KW"/>
</dbReference>
<dbReference type="InterPro" id="IPR038718">
    <property type="entry name" value="SNF2-like_sf"/>
</dbReference>
<dbReference type="CDD" id="cd18008">
    <property type="entry name" value="DEXDc_SHPRH-like"/>
    <property type="match status" value="1"/>
</dbReference>
<proteinExistence type="predicted"/>
<evidence type="ECO:0000256" key="4">
    <source>
        <dbReference type="ARBA" id="ARBA00022840"/>
    </source>
</evidence>
<dbReference type="VEuPathDB" id="FungiDB:H257_06804"/>
<dbReference type="Gene3D" id="3.40.50.300">
    <property type="entry name" value="P-loop containing nucleotide triphosphate hydrolases"/>
    <property type="match status" value="1"/>
</dbReference>
<evidence type="ECO:0000259" key="5">
    <source>
        <dbReference type="PROSITE" id="PS51192"/>
    </source>
</evidence>
<dbReference type="SMART" id="SM00487">
    <property type="entry name" value="DEXDc"/>
    <property type="match status" value="1"/>
</dbReference>
<sequence>MPIVLSVYGQEAHRSRVMDALKLYGLIPPKDDTYSAAIGKSRFSLDDKVDSLFAGEVDVMALPVMDTAQLPLTLRSTLLPHQLQALQWIQLKETPSFVQSNTSVQLWQRHDHQAKPYYVHQATLTEQDTMPDLCRGGILADDMGLGKTLTMLTWILASQKPNCRKATLIVCPLSVVRNWQQQAMDHFEPNAFRVLVHHDKTRLSNNNAAHAYDIVLTTYGTLALEAQKEGPLRQTAWDRVILDEGHLIKNKNSNMFKAAVQLHATAGRWVLSGTPITNKIDDLAALMAFLRFNPTERSQYDALEVAAKRHLQHLLDTNSFERQYATVLEMMMRLRQTCNHLSLCPSNYLQKLRQGVAQETPLSTVDYSTEAVQTLVEILREATDTGEDCAICMDPLQDAYDVQPAHLVADVAASPLLEMDQVLPSSKMEALLKLLRLTPPGVKSVVFSQWTSMLALTKKVLQANDIPSMSYDGSMSRTTRDQHLKSFKEDGPNVLLMSLKCVFARYVPLVIYNSMKEELDPWWNTAIETQAIDRVFRLGQTRPVHVFKFVVANSIEERVVAIQTAKAALIKQAFQGIKGASDSAVNEKRLDIATLFQLDWQHITNV</sequence>
<gene>
    <name evidence="7" type="ORF">DYB25_010431</name>
</gene>
<dbReference type="SUPFAM" id="SSF52540">
    <property type="entry name" value="P-loop containing nucleoside triphosphate hydrolases"/>
    <property type="match status" value="2"/>
</dbReference>
<dbReference type="Pfam" id="PF00176">
    <property type="entry name" value="SNF2-rel_dom"/>
    <property type="match status" value="1"/>
</dbReference>
<evidence type="ECO:0000256" key="3">
    <source>
        <dbReference type="ARBA" id="ARBA00022806"/>
    </source>
</evidence>
<accession>A0A397AGR6</accession>
<dbReference type="PANTHER" id="PTHR45626">
    <property type="entry name" value="TRANSCRIPTION TERMINATION FACTOR 2-RELATED"/>
    <property type="match status" value="1"/>
</dbReference>
<dbReference type="InterPro" id="IPR014001">
    <property type="entry name" value="Helicase_ATP-bd"/>
</dbReference>
<dbReference type="PROSITE" id="PS51192">
    <property type="entry name" value="HELICASE_ATP_BIND_1"/>
    <property type="match status" value="1"/>
</dbReference>
<dbReference type="PROSITE" id="PS51194">
    <property type="entry name" value="HELICASE_CTER"/>
    <property type="match status" value="1"/>
</dbReference>
<dbReference type="InterPro" id="IPR050628">
    <property type="entry name" value="SNF2_RAD54_helicase_TF"/>
</dbReference>
<protein>
    <recommendedName>
        <fullName evidence="9">Helicase ATP-binding domain-containing protein</fullName>
    </recommendedName>
</protein>
<feature type="domain" description="Helicase ATP-binding" evidence="5">
    <location>
        <begin position="128"/>
        <end position="293"/>
    </location>
</feature>
<dbReference type="InterPro" id="IPR000330">
    <property type="entry name" value="SNF2_N"/>
</dbReference>
<evidence type="ECO:0000313" key="8">
    <source>
        <dbReference type="Proteomes" id="UP000266239"/>
    </source>
</evidence>
<dbReference type="InterPro" id="IPR001650">
    <property type="entry name" value="Helicase_C-like"/>
</dbReference>
<keyword evidence="4" id="KW-0067">ATP-binding</keyword>
<dbReference type="Proteomes" id="UP000266239">
    <property type="component" value="Unassembled WGS sequence"/>
</dbReference>
<comment type="caution">
    <text evidence="7">The sequence shown here is derived from an EMBL/GenBank/DDBJ whole genome shotgun (WGS) entry which is preliminary data.</text>
</comment>
<keyword evidence="2" id="KW-0378">Hydrolase</keyword>
<keyword evidence="3" id="KW-0347">Helicase</keyword>
<dbReference type="EMBL" id="QUTA01008052">
    <property type="protein sequence ID" value="RHY04969.1"/>
    <property type="molecule type" value="Genomic_DNA"/>
</dbReference>
<dbReference type="Gene3D" id="3.40.50.10810">
    <property type="entry name" value="Tandem AAA-ATPase domain"/>
    <property type="match status" value="1"/>
</dbReference>
<name>A0A397AGR6_APHAT</name>
<evidence type="ECO:0000256" key="1">
    <source>
        <dbReference type="ARBA" id="ARBA00022741"/>
    </source>
</evidence>
<keyword evidence="1" id="KW-0547">Nucleotide-binding</keyword>
<dbReference type="GO" id="GO:0008094">
    <property type="term" value="F:ATP-dependent activity, acting on DNA"/>
    <property type="evidence" value="ECO:0007669"/>
    <property type="project" value="TreeGrafter"/>
</dbReference>
<dbReference type="PANTHER" id="PTHR45626:SF17">
    <property type="entry name" value="HELICASE-LIKE TRANSCRIPTION FACTOR"/>
    <property type="match status" value="1"/>
</dbReference>